<dbReference type="EMBL" id="CAJNRF010014419">
    <property type="protein sequence ID" value="CAF2156759.1"/>
    <property type="molecule type" value="Genomic_DNA"/>
</dbReference>
<keyword evidence="5 9" id="KW-1133">Transmembrane helix</keyword>
<evidence type="ECO:0000313" key="11">
    <source>
        <dbReference type="EMBL" id="CAF1600593.1"/>
    </source>
</evidence>
<dbReference type="PROSITE" id="PS51013">
    <property type="entry name" value="PANNEXIN"/>
    <property type="match status" value="1"/>
</dbReference>
<keyword evidence="4 9" id="KW-0812">Transmembrane</keyword>
<feature type="region of interest" description="Disordered" evidence="10">
    <location>
        <begin position="406"/>
        <end position="496"/>
    </location>
</feature>
<evidence type="ECO:0000313" key="15">
    <source>
        <dbReference type="EMBL" id="CAF2156759.1"/>
    </source>
</evidence>
<dbReference type="EMBL" id="CAJNRE010013536">
    <property type="protein sequence ID" value="CAF2119030.1"/>
    <property type="molecule type" value="Genomic_DNA"/>
</dbReference>
<evidence type="ECO:0000256" key="9">
    <source>
        <dbReference type="RuleBase" id="RU010713"/>
    </source>
</evidence>
<keyword evidence="8 9" id="KW-0407">Ion channel</keyword>
<evidence type="ECO:0000256" key="4">
    <source>
        <dbReference type="ARBA" id="ARBA00022692"/>
    </source>
</evidence>
<evidence type="ECO:0000256" key="1">
    <source>
        <dbReference type="ARBA" id="ARBA00004651"/>
    </source>
</evidence>
<dbReference type="Proteomes" id="UP000663834">
    <property type="component" value="Unassembled WGS sequence"/>
</dbReference>
<dbReference type="Proteomes" id="UP000663842">
    <property type="component" value="Unassembled WGS sequence"/>
</dbReference>
<dbReference type="EMBL" id="CAJNOV010017142">
    <property type="protein sequence ID" value="CAF1600593.1"/>
    <property type="molecule type" value="Genomic_DNA"/>
</dbReference>
<feature type="transmembrane region" description="Helical" evidence="9">
    <location>
        <begin position="102"/>
        <end position="124"/>
    </location>
</feature>
<dbReference type="Pfam" id="PF00876">
    <property type="entry name" value="Innexin"/>
    <property type="match status" value="1"/>
</dbReference>
<dbReference type="Proteomes" id="UP000676336">
    <property type="component" value="Unassembled WGS sequence"/>
</dbReference>
<dbReference type="EMBL" id="CAJOBH010000161">
    <property type="protein sequence ID" value="CAF3766402.1"/>
    <property type="molecule type" value="Genomic_DNA"/>
</dbReference>
<dbReference type="PRINTS" id="PR01262">
    <property type="entry name" value="INNEXIN"/>
</dbReference>
<evidence type="ECO:0000256" key="10">
    <source>
        <dbReference type="SAM" id="MobiDB-lite"/>
    </source>
</evidence>
<dbReference type="PANTHER" id="PTHR11893">
    <property type="entry name" value="INNEXIN"/>
    <property type="match status" value="1"/>
</dbReference>
<evidence type="ECO:0000313" key="12">
    <source>
        <dbReference type="EMBL" id="CAF1684142.1"/>
    </source>
</evidence>
<feature type="transmembrane region" description="Helical" evidence="9">
    <location>
        <begin position="28"/>
        <end position="45"/>
    </location>
</feature>
<dbReference type="Proteomes" id="UP000663887">
    <property type="component" value="Unassembled WGS sequence"/>
</dbReference>
<evidence type="ECO:0000313" key="20">
    <source>
        <dbReference type="Proteomes" id="UP000663887"/>
    </source>
</evidence>
<dbReference type="Proteomes" id="UP000681720">
    <property type="component" value="Unassembled WGS sequence"/>
</dbReference>
<feature type="transmembrane region" description="Helical" evidence="9">
    <location>
        <begin position="304"/>
        <end position="327"/>
    </location>
</feature>
<dbReference type="InterPro" id="IPR000990">
    <property type="entry name" value="Innexin"/>
</dbReference>
<dbReference type="GO" id="GO:0005886">
    <property type="term" value="C:plasma membrane"/>
    <property type="evidence" value="ECO:0007669"/>
    <property type="project" value="UniProtKB-SubCell"/>
</dbReference>
<keyword evidence="7 9" id="KW-0472">Membrane</keyword>
<evidence type="ECO:0000256" key="6">
    <source>
        <dbReference type="ARBA" id="ARBA00023065"/>
    </source>
</evidence>
<dbReference type="OrthoDB" id="5867527at2759"/>
<dbReference type="Proteomes" id="UP000681967">
    <property type="component" value="Unassembled WGS sequence"/>
</dbReference>
<evidence type="ECO:0000313" key="13">
    <source>
        <dbReference type="EMBL" id="CAF2119030.1"/>
    </source>
</evidence>
<gene>
    <name evidence="9" type="primary">inx</name>
    <name evidence="16" type="ORF">BYL167_LOCUS1152</name>
    <name evidence="11" type="ORF">CJN711_LOCUS35141</name>
    <name evidence="17" type="ORF">GIL414_LOCUS844</name>
    <name evidence="12" type="ORF">KQP761_LOCUS37836</name>
    <name evidence="13" type="ORF">MBJ925_LOCUS25575</name>
    <name evidence="18" type="ORF">SMN809_LOCUS12326</name>
    <name evidence="19" type="ORF">UXM345_LOCUS17110</name>
    <name evidence="15" type="ORF">WKI299_LOCUS31509</name>
    <name evidence="14" type="ORF">XDN619_LOCUS25464</name>
</gene>
<comment type="subcellular location">
    <subcellularLocation>
        <location evidence="1 9">Cell membrane</location>
        <topology evidence="1 9">Multi-pass membrane protein</topology>
    </subcellularLocation>
</comment>
<accession>A0A816WAA2</accession>
<dbReference type="Proteomes" id="UP000663824">
    <property type="component" value="Unassembled WGS sequence"/>
</dbReference>
<dbReference type="EMBL" id="CAJOBF010002192">
    <property type="protein sequence ID" value="CAF4016713.1"/>
    <property type="molecule type" value="Genomic_DNA"/>
</dbReference>
<comment type="caution">
    <text evidence="9">Lacks conserved residue(s) required for the propagation of feature annotation.</text>
</comment>
<sequence length="496" mass="58545">MDIIGIVTRLPSLVFGASRCDDSFADRLSYKYTVLMLVLFAIIVTNKQFGTKHIQCWVPAQFTKNYEEYVNDICWVSNTYYIPLEQKVPKIERERRQNELRYYQWIPFILLLQAFCFYFPHIVWRSLSRRSGIDVRDIVDAAINYKSVDTATKDDKHKAELMEYIVEAIDKYVDDPRRQADERGDRISIKRIFMTVCIFMGKYLGNYLIIVYFTTKALFITNAVCQIFLLNLFLGQEFHLFGIQVLKRILEGRGWDTQSRYFPKVTLCDFQIREALHPRDSHRYTVQCVLPLNLFSQQIFTFIWFWYMMVFIVSIFDVVVWVTRFFPDKQYNYIKRRLQLMKRDTDFNSQPPEYVKDWYREFIFGYLEPDGIFMLRLLSSNTSDFVCTEVINHLWQTFYTKDPKQLKHKQKRELGGEPSTSEIKRQMSDPIDLSESYDSIRRRSTNFPPPPPPPLLSSSDKGSNGYGPLTAINSHHRFSMTTGKQSSLSTLVEGDV</sequence>
<keyword evidence="6 9" id="KW-0406">Ion transport</keyword>
<dbReference type="EMBL" id="CAJNOW010021412">
    <property type="protein sequence ID" value="CAF1684142.1"/>
    <property type="molecule type" value="Genomic_DNA"/>
</dbReference>
<dbReference type="EMBL" id="CAJNRG010011762">
    <property type="protein sequence ID" value="CAF2134734.1"/>
    <property type="molecule type" value="Genomic_DNA"/>
</dbReference>
<comment type="function">
    <text evidence="9">Structural component of the gap junctions.</text>
</comment>
<evidence type="ECO:0000256" key="7">
    <source>
        <dbReference type="ARBA" id="ARBA00023136"/>
    </source>
</evidence>
<dbReference type="Proteomes" id="UP000663856">
    <property type="component" value="Unassembled WGS sequence"/>
</dbReference>
<dbReference type="Proteomes" id="UP000663855">
    <property type="component" value="Unassembled WGS sequence"/>
</dbReference>
<keyword evidence="3" id="KW-1003">Cell membrane</keyword>
<feature type="compositionally biased region" description="Polar residues" evidence="10">
    <location>
        <begin position="479"/>
        <end position="490"/>
    </location>
</feature>
<dbReference type="EMBL" id="CAJOBJ010000117">
    <property type="protein sequence ID" value="CAF3796513.1"/>
    <property type="molecule type" value="Genomic_DNA"/>
</dbReference>
<evidence type="ECO:0000313" key="18">
    <source>
        <dbReference type="EMBL" id="CAF4008223.1"/>
    </source>
</evidence>
<evidence type="ECO:0000256" key="3">
    <source>
        <dbReference type="ARBA" id="ARBA00022475"/>
    </source>
</evidence>
<organism evidence="14 20">
    <name type="scientific">Rotaria magnacalcarata</name>
    <dbReference type="NCBI Taxonomy" id="392030"/>
    <lineage>
        <taxon>Eukaryota</taxon>
        <taxon>Metazoa</taxon>
        <taxon>Spiralia</taxon>
        <taxon>Gnathifera</taxon>
        <taxon>Rotifera</taxon>
        <taxon>Eurotatoria</taxon>
        <taxon>Bdelloidea</taxon>
        <taxon>Philodinida</taxon>
        <taxon>Philodinidae</taxon>
        <taxon>Rotaria</taxon>
    </lineage>
</organism>
<proteinExistence type="inferred from homology"/>
<dbReference type="AlphaFoldDB" id="A0A816WAA2"/>
<comment type="caution">
    <text evidence="14">The sequence shown here is derived from an EMBL/GenBank/DDBJ whole genome shotgun (WGS) entry which is preliminary data.</text>
</comment>
<dbReference type="GO" id="GO:0005921">
    <property type="term" value="C:gap junction"/>
    <property type="evidence" value="ECO:0007669"/>
    <property type="project" value="UniProtKB-UniRule"/>
</dbReference>
<evidence type="ECO:0000313" key="17">
    <source>
        <dbReference type="EMBL" id="CAF3796513.1"/>
    </source>
</evidence>
<evidence type="ECO:0000256" key="2">
    <source>
        <dbReference type="ARBA" id="ARBA00022448"/>
    </source>
</evidence>
<protein>
    <recommendedName>
        <fullName evidence="9">Innexin</fullName>
    </recommendedName>
</protein>
<dbReference type="PANTHER" id="PTHR11893:SF36">
    <property type="entry name" value="INNEXIN-5"/>
    <property type="match status" value="1"/>
</dbReference>
<comment type="similarity">
    <text evidence="9">Belongs to the pannexin family.</text>
</comment>
<evidence type="ECO:0000256" key="5">
    <source>
        <dbReference type="ARBA" id="ARBA00022989"/>
    </source>
</evidence>
<evidence type="ECO:0000256" key="8">
    <source>
        <dbReference type="ARBA" id="ARBA00023303"/>
    </source>
</evidence>
<dbReference type="EMBL" id="CAJOBI010004638">
    <property type="protein sequence ID" value="CAF4008223.1"/>
    <property type="molecule type" value="Genomic_DNA"/>
</dbReference>
<name>A0A816WAA2_9BILA</name>
<evidence type="ECO:0000313" key="14">
    <source>
        <dbReference type="EMBL" id="CAF2134734.1"/>
    </source>
</evidence>
<dbReference type="GO" id="GO:0034220">
    <property type="term" value="P:monoatomic ion transmembrane transport"/>
    <property type="evidence" value="ECO:0007669"/>
    <property type="project" value="UniProtKB-KW"/>
</dbReference>
<keyword evidence="2 9" id="KW-0813">Transport</keyword>
<reference evidence="14" key="1">
    <citation type="submission" date="2021-02" db="EMBL/GenBank/DDBJ databases">
        <authorList>
            <person name="Nowell W R."/>
        </authorList>
    </citation>
    <scope>NUCLEOTIDE SEQUENCE</scope>
</reference>
<evidence type="ECO:0000313" key="16">
    <source>
        <dbReference type="EMBL" id="CAF3766402.1"/>
    </source>
</evidence>
<evidence type="ECO:0000313" key="19">
    <source>
        <dbReference type="EMBL" id="CAF4016713.1"/>
    </source>
</evidence>